<feature type="signal peptide" evidence="3">
    <location>
        <begin position="1"/>
        <end position="16"/>
    </location>
</feature>
<accession>A0A8C8UAW0</accession>
<sequence>MVKFLLLALAFGLAHAHVDGKWETVAIAADNVDKIEVERPLRLYLRELTCNEECSEMGVTFYVNRLFMFLIFKYFHFTDEGDNKYELVYLTEEHAVFTSKNVDRAGTETNLIFVLGKNGSGLSENVAKVSLCKRGFRQIQPQIQYHGISEFLSTK</sequence>
<evidence type="ECO:0000313" key="5">
    <source>
        <dbReference type="Ensembl" id="ENSPEMP00000029229.1"/>
    </source>
</evidence>
<evidence type="ECO:0000256" key="2">
    <source>
        <dbReference type="ARBA" id="ARBA00022525"/>
    </source>
</evidence>
<proteinExistence type="predicted"/>
<comment type="subcellular location">
    <subcellularLocation>
        <location evidence="1">Secreted</location>
    </subcellularLocation>
</comment>
<reference evidence="5 6" key="1">
    <citation type="submission" date="2018-10" db="EMBL/GenBank/DDBJ databases">
        <title>Improved assembly of the deer mouse Peromyscus maniculatus genome.</title>
        <authorList>
            <person name="Lassance J.-M."/>
            <person name="Hoekstra H.E."/>
        </authorList>
    </citation>
    <scope>NUCLEOTIDE SEQUENCE [LARGE SCALE GENOMIC DNA]</scope>
</reference>
<dbReference type="PRINTS" id="PR01173">
    <property type="entry name" value="ODORANTBNDNG"/>
</dbReference>
<dbReference type="InterPro" id="IPR012674">
    <property type="entry name" value="Calycin"/>
</dbReference>
<keyword evidence="3" id="KW-0732">Signal</keyword>
<dbReference type="GO" id="GO:0005576">
    <property type="term" value="C:extracellular region"/>
    <property type="evidence" value="ECO:0007669"/>
    <property type="project" value="UniProtKB-SubCell"/>
</dbReference>
<dbReference type="Proteomes" id="UP000694547">
    <property type="component" value="Chromosome X"/>
</dbReference>
<keyword evidence="2" id="KW-0964">Secreted</keyword>
<dbReference type="Pfam" id="PF00061">
    <property type="entry name" value="Lipocalin"/>
    <property type="match status" value="1"/>
</dbReference>
<evidence type="ECO:0000256" key="3">
    <source>
        <dbReference type="SAM" id="SignalP"/>
    </source>
</evidence>
<feature type="chain" id="PRO_5034717115" description="Lipocalin/cytosolic fatty-acid binding domain-containing protein" evidence="3">
    <location>
        <begin position="17"/>
        <end position="155"/>
    </location>
</feature>
<dbReference type="InterPro" id="IPR002448">
    <property type="entry name" value="OBP-like"/>
</dbReference>
<evidence type="ECO:0000313" key="6">
    <source>
        <dbReference type="Proteomes" id="UP000694547"/>
    </source>
</evidence>
<reference evidence="5" key="3">
    <citation type="submission" date="2025-09" db="UniProtKB">
        <authorList>
            <consortium name="Ensembl"/>
        </authorList>
    </citation>
    <scope>IDENTIFICATION</scope>
</reference>
<organism evidence="5 6">
    <name type="scientific">Peromyscus maniculatus bairdii</name>
    <name type="common">Prairie deer mouse</name>
    <dbReference type="NCBI Taxonomy" id="230844"/>
    <lineage>
        <taxon>Eukaryota</taxon>
        <taxon>Metazoa</taxon>
        <taxon>Chordata</taxon>
        <taxon>Craniata</taxon>
        <taxon>Vertebrata</taxon>
        <taxon>Euteleostomi</taxon>
        <taxon>Mammalia</taxon>
        <taxon>Eutheria</taxon>
        <taxon>Euarchontoglires</taxon>
        <taxon>Glires</taxon>
        <taxon>Rodentia</taxon>
        <taxon>Myomorpha</taxon>
        <taxon>Muroidea</taxon>
        <taxon>Cricetidae</taxon>
        <taxon>Neotominae</taxon>
        <taxon>Peromyscus</taxon>
    </lineage>
</organism>
<name>A0A8C8UAW0_PERMB</name>
<reference evidence="5" key="2">
    <citation type="submission" date="2025-08" db="UniProtKB">
        <authorList>
            <consortium name="Ensembl"/>
        </authorList>
    </citation>
    <scope>IDENTIFICATION</scope>
</reference>
<feature type="domain" description="Lipocalin/cytosolic fatty-acid binding" evidence="4">
    <location>
        <begin position="20"/>
        <end position="63"/>
    </location>
</feature>
<evidence type="ECO:0000259" key="4">
    <source>
        <dbReference type="Pfam" id="PF00061"/>
    </source>
</evidence>
<dbReference type="AlphaFoldDB" id="A0A8C8UAW0"/>
<dbReference type="InterPro" id="IPR000566">
    <property type="entry name" value="Lipocln_cytosolic_FA-bd_dom"/>
</dbReference>
<dbReference type="GeneTree" id="ENSGT01030000235420"/>
<dbReference type="SUPFAM" id="SSF50814">
    <property type="entry name" value="Lipocalins"/>
    <property type="match status" value="1"/>
</dbReference>
<dbReference type="Gene3D" id="2.40.128.20">
    <property type="match status" value="1"/>
</dbReference>
<keyword evidence="6" id="KW-1185">Reference proteome</keyword>
<evidence type="ECO:0000256" key="1">
    <source>
        <dbReference type="ARBA" id="ARBA00004613"/>
    </source>
</evidence>
<protein>
    <recommendedName>
        <fullName evidence="4">Lipocalin/cytosolic fatty-acid binding domain-containing protein</fullName>
    </recommendedName>
</protein>
<dbReference type="Ensembl" id="ENSPEMT00000037177.1">
    <property type="protein sequence ID" value="ENSPEMP00000029229.1"/>
    <property type="gene ID" value="ENSPEMG00000027218.1"/>
</dbReference>